<evidence type="ECO:0000313" key="1">
    <source>
        <dbReference type="Ensembl" id="ENSCINP00000029283.1"/>
    </source>
</evidence>
<accession>F6T3J4</accession>
<proteinExistence type="predicted"/>
<keyword evidence="2" id="KW-1185">Reference proteome</keyword>
<dbReference type="PANTHER" id="PTHR47456:SF6">
    <property type="entry name" value="SI:DKEY-31C13.1"/>
    <property type="match status" value="1"/>
</dbReference>
<dbReference type="InterPro" id="IPR029309">
    <property type="entry name" value="CaRF"/>
</dbReference>
<dbReference type="Pfam" id="PF15299">
    <property type="entry name" value="ALS2CR8"/>
    <property type="match status" value="1"/>
</dbReference>
<dbReference type="PANTHER" id="PTHR47456">
    <property type="entry name" value="PHD-TYPE DOMAIN-CONTAINING PROTEIN"/>
    <property type="match status" value="1"/>
</dbReference>
<reference evidence="1" key="3">
    <citation type="submission" date="2025-08" db="UniProtKB">
        <authorList>
            <consortium name="Ensembl"/>
        </authorList>
    </citation>
    <scope>IDENTIFICATION</scope>
</reference>
<protein>
    <submittedName>
        <fullName evidence="1">Uncharacterized protein</fullName>
    </submittedName>
</protein>
<organism evidence="1 2">
    <name type="scientific">Ciona intestinalis</name>
    <name type="common">Transparent sea squirt</name>
    <name type="synonym">Ascidia intestinalis</name>
    <dbReference type="NCBI Taxonomy" id="7719"/>
    <lineage>
        <taxon>Eukaryota</taxon>
        <taxon>Metazoa</taxon>
        <taxon>Chordata</taxon>
        <taxon>Tunicata</taxon>
        <taxon>Ascidiacea</taxon>
        <taxon>Phlebobranchia</taxon>
        <taxon>Cionidae</taxon>
        <taxon>Ciona</taxon>
    </lineage>
</organism>
<dbReference type="GeneTree" id="ENSGT00390000013916"/>
<dbReference type="InParanoid" id="F6T3J4"/>
<dbReference type="AlphaFoldDB" id="F6T3J4"/>
<dbReference type="Ensembl" id="ENSCINT00000029529.1">
    <property type="protein sequence ID" value="ENSCINP00000029283.1"/>
    <property type="gene ID" value="ENSCING00000017199.1"/>
</dbReference>
<name>F6T3J4_CIOIN</name>
<dbReference type="GO" id="GO:0003700">
    <property type="term" value="F:DNA-binding transcription factor activity"/>
    <property type="evidence" value="ECO:0007669"/>
    <property type="project" value="InterPro"/>
</dbReference>
<reference evidence="1" key="4">
    <citation type="submission" date="2025-09" db="UniProtKB">
        <authorList>
            <consortium name="Ensembl"/>
        </authorList>
    </citation>
    <scope>IDENTIFICATION</scope>
</reference>
<dbReference type="HOGENOM" id="CLU_1368974_0_0_1"/>
<reference evidence="2" key="1">
    <citation type="journal article" date="2002" name="Science">
        <title>The draft genome of Ciona intestinalis: insights into chordate and vertebrate origins.</title>
        <authorList>
            <person name="Dehal P."/>
            <person name="Satou Y."/>
            <person name="Campbell R.K."/>
            <person name="Chapman J."/>
            <person name="Degnan B."/>
            <person name="De Tomaso A."/>
            <person name="Davidson B."/>
            <person name="Di Gregorio A."/>
            <person name="Gelpke M."/>
            <person name="Goodstein D.M."/>
            <person name="Harafuji N."/>
            <person name="Hastings K.E."/>
            <person name="Ho I."/>
            <person name="Hotta K."/>
            <person name="Huang W."/>
            <person name="Kawashima T."/>
            <person name="Lemaire P."/>
            <person name="Martinez D."/>
            <person name="Meinertzhagen I.A."/>
            <person name="Necula S."/>
            <person name="Nonaka M."/>
            <person name="Putnam N."/>
            <person name="Rash S."/>
            <person name="Saiga H."/>
            <person name="Satake M."/>
            <person name="Terry A."/>
            <person name="Yamada L."/>
            <person name="Wang H.G."/>
            <person name="Awazu S."/>
            <person name="Azumi K."/>
            <person name="Boore J."/>
            <person name="Branno M."/>
            <person name="Chin-Bow S."/>
            <person name="DeSantis R."/>
            <person name="Doyle S."/>
            <person name="Francino P."/>
            <person name="Keys D.N."/>
            <person name="Haga S."/>
            <person name="Hayashi H."/>
            <person name="Hino K."/>
            <person name="Imai K.S."/>
            <person name="Inaba K."/>
            <person name="Kano S."/>
            <person name="Kobayashi K."/>
            <person name="Kobayashi M."/>
            <person name="Lee B.I."/>
            <person name="Makabe K.W."/>
            <person name="Manohar C."/>
            <person name="Matassi G."/>
            <person name="Medina M."/>
            <person name="Mochizuki Y."/>
            <person name="Mount S."/>
            <person name="Morishita T."/>
            <person name="Miura S."/>
            <person name="Nakayama A."/>
            <person name="Nishizaka S."/>
            <person name="Nomoto H."/>
            <person name="Ohta F."/>
            <person name="Oishi K."/>
            <person name="Rigoutsos I."/>
            <person name="Sano M."/>
            <person name="Sasaki A."/>
            <person name="Sasakura Y."/>
            <person name="Shoguchi E."/>
            <person name="Shin-i T."/>
            <person name="Spagnuolo A."/>
            <person name="Stainier D."/>
            <person name="Suzuki M.M."/>
            <person name="Tassy O."/>
            <person name="Takatori N."/>
            <person name="Tokuoka M."/>
            <person name="Yagi K."/>
            <person name="Yoshizaki F."/>
            <person name="Wada S."/>
            <person name="Zhang C."/>
            <person name="Hyatt P.D."/>
            <person name="Larimer F."/>
            <person name="Detter C."/>
            <person name="Doggett N."/>
            <person name="Glavina T."/>
            <person name="Hawkins T."/>
            <person name="Richardson P."/>
            <person name="Lucas S."/>
            <person name="Kohara Y."/>
            <person name="Levine M."/>
            <person name="Satoh N."/>
            <person name="Rokhsar D.S."/>
        </authorList>
    </citation>
    <scope>NUCLEOTIDE SEQUENCE [LARGE SCALE GENOMIC DNA]</scope>
</reference>
<sequence length="200" mass="22327">MQLNQPLDKVNGCYVKFPTNSEHQGHALGESAGSMQQMDAAVINRIKMLVAQGVKSIPLIKENLKKFVLEELFKDKPPPALTNRRFFPTDKNIRNHCYSAAVRLGKQSIPDDEFLLETVKPDIYNNNMVNIIIESTEVVDTNQTARLLELVDLIKDAIHGVTSVDTLVQAEVLLQQTLQLVQSSHENTESTLCNQTGSLN</sequence>
<evidence type="ECO:0000313" key="2">
    <source>
        <dbReference type="Proteomes" id="UP000008144"/>
    </source>
</evidence>
<dbReference type="Proteomes" id="UP000008144">
    <property type="component" value="Chromosome 9"/>
</dbReference>
<reference evidence="1" key="2">
    <citation type="journal article" date="2008" name="Genome Biol.">
        <title>Improved genome assembly and evidence-based global gene model set for the chordate Ciona intestinalis: new insight into intron and operon populations.</title>
        <authorList>
            <person name="Satou Y."/>
            <person name="Mineta K."/>
            <person name="Ogasawara M."/>
            <person name="Sasakura Y."/>
            <person name="Shoguchi E."/>
            <person name="Ueno K."/>
            <person name="Yamada L."/>
            <person name="Matsumoto J."/>
            <person name="Wasserscheid J."/>
            <person name="Dewar K."/>
            <person name="Wiley G.B."/>
            <person name="Macmil S.L."/>
            <person name="Roe B.A."/>
            <person name="Zeller R.W."/>
            <person name="Hastings K.E."/>
            <person name="Lemaire P."/>
            <person name="Lindquist E."/>
            <person name="Endo T."/>
            <person name="Hotta K."/>
            <person name="Inaba K."/>
        </authorList>
    </citation>
    <scope>NUCLEOTIDE SEQUENCE [LARGE SCALE GENOMIC DNA]</scope>
    <source>
        <strain evidence="1">wild type</strain>
    </source>
</reference>
<dbReference type="EMBL" id="EAAA01002864">
    <property type="status" value="NOT_ANNOTATED_CDS"/>
    <property type="molecule type" value="Genomic_DNA"/>
</dbReference>